<dbReference type="InterPro" id="IPR016040">
    <property type="entry name" value="NAD(P)-bd_dom"/>
</dbReference>
<organism evidence="2 3">
    <name type="scientific">Ktedonosporobacter rubrisoli</name>
    <dbReference type="NCBI Taxonomy" id="2509675"/>
    <lineage>
        <taxon>Bacteria</taxon>
        <taxon>Bacillati</taxon>
        <taxon>Chloroflexota</taxon>
        <taxon>Ktedonobacteria</taxon>
        <taxon>Ktedonobacterales</taxon>
        <taxon>Ktedonosporobacteraceae</taxon>
        <taxon>Ktedonosporobacter</taxon>
    </lineage>
</organism>
<dbReference type="SUPFAM" id="SSF51735">
    <property type="entry name" value="NAD(P)-binding Rossmann-fold domains"/>
    <property type="match status" value="1"/>
</dbReference>
<gene>
    <name evidence="2" type="ORF">EPA93_42150</name>
</gene>
<proteinExistence type="predicted"/>
<dbReference type="OrthoDB" id="9809586at2"/>
<dbReference type="AlphaFoldDB" id="A0A4P6K277"/>
<dbReference type="PANTHER" id="PTHR12126">
    <property type="entry name" value="NADH-UBIQUINONE OXIDOREDUCTASE 39 KDA SUBUNIT-RELATED"/>
    <property type="match status" value="1"/>
</dbReference>
<name>A0A4P6K277_KTERU</name>
<keyword evidence="3" id="KW-1185">Reference proteome</keyword>
<dbReference type="GO" id="GO:0044877">
    <property type="term" value="F:protein-containing complex binding"/>
    <property type="evidence" value="ECO:0007669"/>
    <property type="project" value="TreeGrafter"/>
</dbReference>
<evidence type="ECO:0000259" key="1">
    <source>
        <dbReference type="Pfam" id="PF13460"/>
    </source>
</evidence>
<protein>
    <submittedName>
        <fullName evidence="2">NAD-dependent epimerase/dehydratase family protein</fullName>
    </submittedName>
</protein>
<dbReference type="Gene3D" id="3.40.50.720">
    <property type="entry name" value="NAD(P)-binding Rossmann-like Domain"/>
    <property type="match status" value="1"/>
</dbReference>
<sequence>MRQEEEELMILITGATGYVGSHLAQRLAETGERPRCLVRDLDKSARVLPVEKLEIVQGDTTRIDSLEPAVKGIDTIVHCAFITADRKQLGPDFYDATNVQGTANLVQVAQAAGVKRVIEIGGLGTKPDRPGSYMQGRYAAELLLSQSTLEWTIIRPSVLFGKDAPFIKGLVELIRSAPVVPLIGGGGMKFQPIYVEDVVSVIIEVLREPERTTNKIYTIGGPAYYTFAQILAELLKATHKRRPRVYAPKALVGLAAALMEAVLPNPPLTKAAMTLFTFDNVTDLDSVERDFGFRPMSFSAYLTANGV</sequence>
<dbReference type="EMBL" id="CP035758">
    <property type="protein sequence ID" value="QBD82234.1"/>
    <property type="molecule type" value="Genomic_DNA"/>
</dbReference>
<evidence type="ECO:0000313" key="3">
    <source>
        <dbReference type="Proteomes" id="UP000290365"/>
    </source>
</evidence>
<dbReference type="Proteomes" id="UP000290365">
    <property type="component" value="Chromosome"/>
</dbReference>
<accession>A0A4P6K277</accession>
<feature type="domain" description="NAD(P)-binding" evidence="1">
    <location>
        <begin position="14"/>
        <end position="175"/>
    </location>
</feature>
<dbReference type="KEGG" id="kbs:EPA93_42150"/>
<reference evidence="2 3" key="1">
    <citation type="submission" date="2019-01" db="EMBL/GenBank/DDBJ databases">
        <title>Ktedonosporobacter rubrisoli SCAWS-G2.</title>
        <authorList>
            <person name="Huang Y."/>
            <person name="Yan B."/>
        </authorList>
    </citation>
    <scope>NUCLEOTIDE SEQUENCE [LARGE SCALE GENOMIC DNA]</scope>
    <source>
        <strain evidence="2 3">SCAWS-G2</strain>
    </source>
</reference>
<evidence type="ECO:0000313" key="2">
    <source>
        <dbReference type="EMBL" id="QBD82234.1"/>
    </source>
</evidence>
<dbReference type="PANTHER" id="PTHR12126:SF11">
    <property type="entry name" value="NADH DEHYDROGENASE [UBIQUINONE] 1 ALPHA SUBCOMPLEX SUBUNIT 9, MITOCHONDRIAL"/>
    <property type="match status" value="1"/>
</dbReference>
<dbReference type="InterPro" id="IPR036291">
    <property type="entry name" value="NAD(P)-bd_dom_sf"/>
</dbReference>
<dbReference type="InterPro" id="IPR051207">
    <property type="entry name" value="ComplexI_NDUFA9_subunit"/>
</dbReference>
<dbReference type="Pfam" id="PF13460">
    <property type="entry name" value="NAD_binding_10"/>
    <property type="match status" value="1"/>
</dbReference>